<evidence type="ECO:0000313" key="3">
    <source>
        <dbReference type="Proteomes" id="UP001066276"/>
    </source>
</evidence>
<feature type="region of interest" description="Disordered" evidence="1">
    <location>
        <begin position="1"/>
        <end position="35"/>
    </location>
</feature>
<dbReference type="Proteomes" id="UP001066276">
    <property type="component" value="Chromosome 8"/>
</dbReference>
<sequence length="152" mass="15756">MPAAGILPRNHASDGILPRNHASGGDPATESCQRRGSCHGIMPAAGILPRNHASGGDPATESCQQRGSCHGIMPAAGFLPRNHASSGVPATESCQRQDPARGAVARVELLAVTLSNMSHCQDGCPASAPRIKCSELCGFLKIMDITEPLCHV</sequence>
<organism evidence="2 3">
    <name type="scientific">Pleurodeles waltl</name>
    <name type="common">Iberian ribbed newt</name>
    <dbReference type="NCBI Taxonomy" id="8319"/>
    <lineage>
        <taxon>Eukaryota</taxon>
        <taxon>Metazoa</taxon>
        <taxon>Chordata</taxon>
        <taxon>Craniata</taxon>
        <taxon>Vertebrata</taxon>
        <taxon>Euteleostomi</taxon>
        <taxon>Amphibia</taxon>
        <taxon>Batrachia</taxon>
        <taxon>Caudata</taxon>
        <taxon>Salamandroidea</taxon>
        <taxon>Salamandridae</taxon>
        <taxon>Pleurodelinae</taxon>
        <taxon>Pleurodeles</taxon>
    </lineage>
</organism>
<dbReference type="EMBL" id="JANPWB010000012">
    <property type="protein sequence ID" value="KAJ1111832.1"/>
    <property type="molecule type" value="Genomic_DNA"/>
</dbReference>
<comment type="caution">
    <text evidence="2">The sequence shown here is derived from an EMBL/GenBank/DDBJ whole genome shotgun (WGS) entry which is preliminary data.</text>
</comment>
<proteinExistence type="predicted"/>
<protein>
    <submittedName>
        <fullName evidence="2">Uncharacterized protein</fullName>
    </submittedName>
</protein>
<keyword evidence="3" id="KW-1185">Reference proteome</keyword>
<accession>A0AAV7N998</accession>
<evidence type="ECO:0000313" key="2">
    <source>
        <dbReference type="EMBL" id="KAJ1111832.1"/>
    </source>
</evidence>
<name>A0AAV7N998_PLEWA</name>
<dbReference type="AlphaFoldDB" id="A0AAV7N998"/>
<reference evidence="2" key="1">
    <citation type="journal article" date="2022" name="bioRxiv">
        <title>Sequencing and chromosome-scale assembly of the giantPleurodeles waltlgenome.</title>
        <authorList>
            <person name="Brown T."/>
            <person name="Elewa A."/>
            <person name="Iarovenko S."/>
            <person name="Subramanian E."/>
            <person name="Araus A.J."/>
            <person name="Petzold A."/>
            <person name="Susuki M."/>
            <person name="Suzuki K.-i.T."/>
            <person name="Hayashi T."/>
            <person name="Toyoda A."/>
            <person name="Oliveira C."/>
            <person name="Osipova E."/>
            <person name="Leigh N.D."/>
            <person name="Simon A."/>
            <person name="Yun M.H."/>
        </authorList>
    </citation>
    <scope>NUCLEOTIDE SEQUENCE</scope>
    <source>
        <strain evidence="2">20211129_DDA</strain>
        <tissue evidence="2">Liver</tissue>
    </source>
</reference>
<evidence type="ECO:0000256" key="1">
    <source>
        <dbReference type="SAM" id="MobiDB-lite"/>
    </source>
</evidence>
<gene>
    <name evidence="2" type="ORF">NDU88_000105</name>
</gene>